<dbReference type="Pfam" id="PF02534">
    <property type="entry name" value="T4SS-DNA_transf"/>
    <property type="match status" value="1"/>
</dbReference>
<dbReference type="EMBL" id="AJWZ01011035">
    <property type="protein sequence ID" value="EKC46706.1"/>
    <property type="molecule type" value="Genomic_DNA"/>
</dbReference>
<dbReference type="SUPFAM" id="SSF52540">
    <property type="entry name" value="P-loop containing nucleoside triphosphate hydrolases"/>
    <property type="match status" value="1"/>
</dbReference>
<dbReference type="Gene3D" id="3.40.50.300">
    <property type="entry name" value="P-loop containing nucleotide triphosphate hydrolases"/>
    <property type="match status" value="1"/>
</dbReference>
<dbReference type="GO" id="GO:0016020">
    <property type="term" value="C:membrane"/>
    <property type="evidence" value="ECO:0007669"/>
    <property type="project" value="InterPro"/>
</dbReference>
<evidence type="ECO:0000313" key="1">
    <source>
        <dbReference type="EMBL" id="EKC46706.1"/>
    </source>
</evidence>
<proteinExistence type="predicted"/>
<dbReference type="AlphaFoldDB" id="K1SH71"/>
<dbReference type="InterPro" id="IPR003688">
    <property type="entry name" value="TraG/VirD4"/>
</dbReference>
<gene>
    <name evidence="1" type="ORF">OBE_16113</name>
</gene>
<name>K1SH71_9ZZZZ</name>
<dbReference type="InterPro" id="IPR027417">
    <property type="entry name" value="P-loop_NTPase"/>
</dbReference>
<protein>
    <submittedName>
        <fullName evidence="1">TRAG family protein</fullName>
    </submittedName>
</protein>
<reference evidence="1" key="1">
    <citation type="journal article" date="2013" name="Environ. Microbiol.">
        <title>Microbiota from the distal guts of lean and obese adolescents exhibit partial functional redundancy besides clear differences in community structure.</title>
        <authorList>
            <person name="Ferrer M."/>
            <person name="Ruiz A."/>
            <person name="Lanza F."/>
            <person name="Haange S.B."/>
            <person name="Oberbach A."/>
            <person name="Till H."/>
            <person name="Bargiela R."/>
            <person name="Campoy C."/>
            <person name="Segura M.T."/>
            <person name="Richter M."/>
            <person name="von Bergen M."/>
            <person name="Seifert J."/>
            <person name="Suarez A."/>
        </authorList>
    </citation>
    <scope>NUCLEOTIDE SEQUENCE</scope>
</reference>
<dbReference type="CDD" id="cd01127">
    <property type="entry name" value="TrwB_TraG_TraD_VirD4"/>
    <property type="match status" value="1"/>
</dbReference>
<comment type="caution">
    <text evidence="1">The sequence shown here is derived from an EMBL/GenBank/DDBJ whole genome shotgun (WGS) entry which is preliminary data.</text>
</comment>
<organism evidence="1">
    <name type="scientific">human gut metagenome</name>
    <dbReference type="NCBI Taxonomy" id="408170"/>
    <lineage>
        <taxon>unclassified sequences</taxon>
        <taxon>metagenomes</taxon>
        <taxon>organismal metagenomes</taxon>
    </lineage>
</organism>
<sequence length="297" mass="33224">MQTGLIKVTDQISIPVPAGSGQFGRQRFMTYEDLDNTKEIKEFVYQKGQKKVPDKGGIVIGIHAIGDIPSKSGAEHIMCICEDRHILLVGATRSGKSRRIILESIWFTLKAGENMLINDPKGELYAYTSPFAKDNGYQVVAIDFRNPNKGTHYNYMEEIISAIDSGNVAEAVDLTWDLVSVLVGDLKGEPIWHNGECATIAASILIVATEAPKEYRNLTNVYYFLANMAKPDPFGEMPITRYLSGLDDTHPAKAVFAMAEIAHPKTRGFLFFICAGYFEAFYESQNSRDDRLYRLYI</sequence>
<accession>K1SH71</accession>